<dbReference type="PANTHER" id="PTHR13887">
    <property type="entry name" value="GLUTATHIONE S-TRANSFERASE KAPPA"/>
    <property type="match status" value="1"/>
</dbReference>
<comment type="caution">
    <text evidence="10">The sequence shown here is derived from an EMBL/GenBank/DDBJ whole genome shotgun (WGS) entry which is preliminary data.</text>
</comment>
<reference evidence="10 11" key="1">
    <citation type="submission" date="2021-04" db="EMBL/GenBank/DDBJ databases">
        <title>Genome analysis of Polyangium sp.</title>
        <authorList>
            <person name="Li Y."/>
            <person name="Wang J."/>
        </authorList>
    </citation>
    <scope>NUCLEOTIDE SEQUENCE [LARGE SCALE GENOMIC DNA]</scope>
    <source>
        <strain evidence="10 11">SDU14</strain>
    </source>
</reference>
<dbReference type="PANTHER" id="PTHR13887:SF14">
    <property type="entry name" value="DISULFIDE BOND FORMATION PROTEIN D"/>
    <property type="match status" value="1"/>
</dbReference>
<name>A0A9X3XC89_9BACT</name>
<evidence type="ECO:0000256" key="3">
    <source>
        <dbReference type="ARBA" id="ARBA00023002"/>
    </source>
</evidence>
<dbReference type="Pfam" id="PF13462">
    <property type="entry name" value="Thioredoxin_4"/>
    <property type="match status" value="1"/>
</dbReference>
<dbReference type="SUPFAM" id="SSF52833">
    <property type="entry name" value="Thioredoxin-like"/>
    <property type="match status" value="1"/>
</dbReference>
<dbReference type="EMBL" id="JAGTJJ010000056">
    <property type="protein sequence ID" value="MDC3987674.1"/>
    <property type="molecule type" value="Genomic_DNA"/>
</dbReference>
<dbReference type="InterPro" id="IPR011767">
    <property type="entry name" value="GLR_AS"/>
</dbReference>
<keyword evidence="5" id="KW-0676">Redox-active center</keyword>
<keyword evidence="6" id="KW-0175">Coiled coil</keyword>
<keyword evidence="3" id="KW-0560">Oxidoreductase</keyword>
<dbReference type="InterPro" id="IPR012336">
    <property type="entry name" value="Thioredoxin-like_fold"/>
</dbReference>
<dbReference type="RefSeq" id="WP_272424849.1">
    <property type="nucleotide sequence ID" value="NZ_JAGTJJ010000056.1"/>
</dbReference>
<evidence type="ECO:0000256" key="4">
    <source>
        <dbReference type="ARBA" id="ARBA00023157"/>
    </source>
</evidence>
<feature type="chain" id="PRO_5040791038" evidence="8">
    <location>
        <begin position="31"/>
        <end position="252"/>
    </location>
</feature>
<feature type="signal peptide" evidence="8">
    <location>
        <begin position="1"/>
        <end position="30"/>
    </location>
</feature>
<dbReference type="PROSITE" id="PS51257">
    <property type="entry name" value="PROKAR_LIPOPROTEIN"/>
    <property type="match status" value="1"/>
</dbReference>
<keyword evidence="4" id="KW-1015">Disulfide bond</keyword>
<evidence type="ECO:0000256" key="6">
    <source>
        <dbReference type="SAM" id="Coils"/>
    </source>
</evidence>
<evidence type="ECO:0000313" key="10">
    <source>
        <dbReference type="EMBL" id="MDC3987674.1"/>
    </source>
</evidence>
<keyword evidence="11" id="KW-1185">Reference proteome</keyword>
<evidence type="ECO:0000259" key="9">
    <source>
        <dbReference type="PROSITE" id="PS51352"/>
    </source>
</evidence>
<organism evidence="10 11">
    <name type="scientific">Polyangium jinanense</name>
    <dbReference type="NCBI Taxonomy" id="2829994"/>
    <lineage>
        <taxon>Bacteria</taxon>
        <taxon>Pseudomonadati</taxon>
        <taxon>Myxococcota</taxon>
        <taxon>Polyangia</taxon>
        <taxon>Polyangiales</taxon>
        <taxon>Polyangiaceae</taxon>
        <taxon>Polyangium</taxon>
    </lineage>
</organism>
<gene>
    <name evidence="10" type="ORF">KEG57_44830</name>
</gene>
<feature type="region of interest" description="Disordered" evidence="7">
    <location>
        <begin position="32"/>
        <end position="62"/>
    </location>
</feature>
<feature type="domain" description="Thioredoxin" evidence="9">
    <location>
        <begin position="43"/>
        <end position="250"/>
    </location>
</feature>
<dbReference type="GO" id="GO:0016491">
    <property type="term" value="F:oxidoreductase activity"/>
    <property type="evidence" value="ECO:0007669"/>
    <property type="project" value="UniProtKB-KW"/>
</dbReference>
<dbReference type="InterPro" id="IPR013766">
    <property type="entry name" value="Thioredoxin_domain"/>
</dbReference>
<dbReference type="InterPro" id="IPR036249">
    <property type="entry name" value="Thioredoxin-like_sf"/>
</dbReference>
<evidence type="ECO:0000256" key="1">
    <source>
        <dbReference type="ARBA" id="ARBA00005791"/>
    </source>
</evidence>
<dbReference type="PROSITE" id="PS00195">
    <property type="entry name" value="GLUTAREDOXIN_1"/>
    <property type="match status" value="1"/>
</dbReference>
<evidence type="ECO:0000313" key="11">
    <source>
        <dbReference type="Proteomes" id="UP001151081"/>
    </source>
</evidence>
<proteinExistence type="inferred from homology"/>
<accession>A0A9X3XC89</accession>
<evidence type="ECO:0000256" key="8">
    <source>
        <dbReference type="SAM" id="SignalP"/>
    </source>
</evidence>
<feature type="compositionally biased region" description="Low complexity" evidence="7">
    <location>
        <begin position="44"/>
        <end position="57"/>
    </location>
</feature>
<sequence>MSRAIRSPFVSLNRSMALVAVALAAACSQAPESIGPTDETPIRPAAAPAAQEAAPEAEGCHGDKPDCDCKHAEAEAPSDVVEEVSLGKAPVRGPESAPVTLVMFADFECPFCARAEKTLRDLEQEYPGKLRIAFKHHPLKFHAHAADAARAAIAAQAQGKFWPLHDALLGAQGTLDQEGIERAAETAGLDVARLRRDMRSAETDAQLAADKAEAARLEIKGTPTFFVNGRRIPGALPVQDFRAAIDRALVGR</sequence>
<dbReference type="Gene3D" id="3.40.30.10">
    <property type="entry name" value="Glutaredoxin"/>
    <property type="match status" value="1"/>
</dbReference>
<dbReference type="Proteomes" id="UP001151081">
    <property type="component" value="Unassembled WGS sequence"/>
</dbReference>
<keyword evidence="2 8" id="KW-0732">Signal</keyword>
<dbReference type="AlphaFoldDB" id="A0A9X3XC89"/>
<evidence type="ECO:0000256" key="7">
    <source>
        <dbReference type="SAM" id="MobiDB-lite"/>
    </source>
</evidence>
<comment type="similarity">
    <text evidence="1">Belongs to the thioredoxin family. DsbA subfamily.</text>
</comment>
<protein>
    <submittedName>
        <fullName evidence="10">Thioredoxin domain-containing protein</fullName>
    </submittedName>
</protein>
<dbReference type="PROSITE" id="PS51352">
    <property type="entry name" value="THIOREDOXIN_2"/>
    <property type="match status" value="1"/>
</dbReference>
<evidence type="ECO:0000256" key="2">
    <source>
        <dbReference type="ARBA" id="ARBA00022729"/>
    </source>
</evidence>
<evidence type="ECO:0000256" key="5">
    <source>
        <dbReference type="ARBA" id="ARBA00023284"/>
    </source>
</evidence>
<feature type="coiled-coil region" evidence="6">
    <location>
        <begin position="191"/>
        <end position="218"/>
    </location>
</feature>